<protein>
    <recommendedName>
        <fullName evidence="10">BRCT domain-containing protein</fullName>
    </recommendedName>
</protein>
<reference evidence="11" key="1">
    <citation type="submission" date="2022-01" db="UniProtKB">
        <authorList>
            <consortium name="EnsemblMetazoa"/>
        </authorList>
    </citation>
    <scope>IDENTIFICATION</scope>
</reference>
<dbReference type="SMART" id="SM00292">
    <property type="entry name" value="BRCT"/>
    <property type="match status" value="2"/>
</dbReference>
<dbReference type="PROSITE" id="PS00518">
    <property type="entry name" value="ZF_RING_1"/>
    <property type="match status" value="1"/>
</dbReference>
<evidence type="ECO:0000256" key="5">
    <source>
        <dbReference type="ARBA" id="ARBA00022771"/>
    </source>
</evidence>
<dbReference type="InterPro" id="IPR001357">
    <property type="entry name" value="BRCT_dom"/>
</dbReference>
<feature type="compositionally biased region" description="Basic and acidic residues" evidence="9">
    <location>
        <begin position="159"/>
        <end position="174"/>
    </location>
</feature>
<dbReference type="GO" id="GO:0008270">
    <property type="term" value="F:zinc ion binding"/>
    <property type="evidence" value="ECO:0007669"/>
    <property type="project" value="UniProtKB-KW"/>
</dbReference>
<evidence type="ECO:0000256" key="7">
    <source>
        <dbReference type="ARBA" id="ARBA00023204"/>
    </source>
</evidence>
<name>A0A8I6SMX7_CIMLE</name>
<keyword evidence="4" id="KW-0227">DNA damage</keyword>
<keyword evidence="2" id="KW-0479">Metal-binding</keyword>
<feature type="region of interest" description="Disordered" evidence="9">
    <location>
        <begin position="697"/>
        <end position="734"/>
    </location>
</feature>
<feature type="compositionally biased region" description="Basic and acidic residues" evidence="9">
    <location>
        <begin position="120"/>
        <end position="147"/>
    </location>
</feature>
<feature type="compositionally biased region" description="Basic and acidic residues" evidence="9">
    <location>
        <begin position="640"/>
        <end position="652"/>
    </location>
</feature>
<dbReference type="CDD" id="cd00027">
    <property type="entry name" value="BRCT"/>
    <property type="match status" value="1"/>
</dbReference>
<keyword evidence="12" id="KW-1185">Reference proteome</keyword>
<feature type="region of interest" description="Disordered" evidence="9">
    <location>
        <begin position="581"/>
        <end position="620"/>
    </location>
</feature>
<keyword evidence="8" id="KW-0539">Nucleus</keyword>
<sequence>MMSQANRASSDSFGDSVDRIAVCVKCYKNNELLSTPPCGHFLCPACVTNRRCPECNILIPELYTPYSLRRLINVKNLLKTHQLTGPSNGITITVPSSDKVVQPTKAKQGPNSKGILNRSLDSKSEAKKRKASLDETNYKAPKRKENNKASQTSQGQRLTKNELDNKNKTMLERPQKRRLSFESYDFPVELRKSPRLSGNDEARFYYPKKKKRIIVSTLIGKDTVKAKENSNPVIGQITDDQQMLRSSNRLENLSKKVEKKPEKISNSKKMNKPVKAISTCYQNLSRNIPQTSKLKNSLDIKSVYKECCEKSLNTDGQNGPASYFDFYLERRRIVMEAKYYRKFKLDKCTEVSSINLNNHTGKSTANFFCQMPEIKTFCNKATMAIFPQNCSNLIKNQELNIHYEVSHDGQSHQLISSGLHSKDRESLSGFPKQINNSIYYTMECHDDGSELEYCKKQHKEERIIIVKDSEKFSHNTNLFTENCDSVNEKSCKTEALPSNKMNQVCDPSQSALTNQLIDKYQENQQRENLASAEQEFDECSSNSSTSTDDEKKIALPKPHYQKEQLTGIKALLASRGLDTYSSSSLSENEVFQKTSYESSDDGDEPLARSSSPPNSEDIPYSDLETEDYEREYFSLQSASKKTENVLEKRTEQSDIIDLDSSSDEAEEMKEANTSTKENGNNIETEEKVEFKEVKETLNQPAEPLSTPTSPDPCSEETLKNEEFSEPNQNSGLLQVDIISVNDKQDNEKSKMDENSPQQAESLLQKTPFVEQQSKSRFCPFSKKCPFQFKGPISKTRSTLGRSDLVYINSFQVVQEHERKTDLINIESLLRAQEWGREVENNMSVGVQTEEGLHVGTSKRRNSTPASLLTTGLICQEVTPLTHSEVKKLDDSNIMDMKVVSQRDLIKICDKQKNVKIKRQLEMDFLHAEEGELEMDMQKSDSSVEDEESLISNESQNTDLKTSIAVKPYKGRRVITLMKPSLSIIKKINLNTIPAINKEYLHRFDPRSRPNVKIINDPHEFKRGVYRTTLTFVQTGLEATEKAKVMEFAKMVKGVFSKTCDERTTHLIVSNKDFDKIKTYKLLMAIALRIPIVTIKWIYDCMSCDRLLPTLRYIIQAPGPLSCMESGYREQLFKGFVIHIWDQFKYPQSEEIKALVKLCGAVVIEELSDATDLDMTRVCIVDPESEPDFKYINGHHKLILVSPYWIYDSISSYKLKSFEEYEIV</sequence>
<feature type="compositionally biased region" description="Polar residues" evidence="9">
    <location>
        <begin position="84"/>
        <end position="96"/>
    </location>
</feature>
<evidence type="ECO:0000256" key="9">
    <source>
        <dbReference type="SAM" id="MobiDB-lite"/>
    </source>
</evidence>
<dbReference type="Pfam" id="PF16589">
    <property type="entry name" value="BRCT_2"/>
    <property type="match status" value="1"/>
</dbReference>
<dbReference type="GO" id="GO:0045944">
    <property type="term" value="P:positive regulation of transcription by RNA polymerase II"/>
    <property type="evidence" value="ECO:0007669"/>
    <property type="project" value="TreeGrafter"/>
</dbReference>
<evidence type="ECO:0000259" key="10">
    <source>
        <dbReference type="PROSITE" id="PS50172"/>
    </source>
</evidence>
<dbReference type="EnsemblMetazoa" id="XM_024228794.1">
    <property type="protein sequence ID" value="XP_024084562.1"/>
    <property type="gene ID" value="LOC106665263"/>
</dbReference>
<keyword evidence="5" id="KW-0863">Zinc-finger</keyword>
<accession>A0A8I6SMX7</accession>
<dbReference type="Proteomes" id="UP000494040">
    <property type="component" value="Unassembled WGS sequence"/>
</dbReference>
<evidence type="ECO:0000256" key="4">
    <source>
        <dbReference type="ARBA" id="ARBA00022763"/>
    </source>
</evidence>
<dbReference type="AlphaFoldDB" id="A0A8I6SMX7"/>
<dbReference type="OrthoDB" id="6625678at2759"/>
<dbReference type="GO" id="GO:0004842">
    <property type="term" value="F:ubiquitin-protein transferase activity"/>
    <property type="evidence" value="ECO:0007669"/>
    <property type="project" value="TreeGrafter"/>
</dbReference>
<feature type="compositionally biased region" description="Polar residues" evidence="9">
    <location>
        <begin position="581"/>
        <end position="597"/>
    </location>
</feature>
<evidence type="ECO:0000256" key="2">
    <source>
        <dbReference type="ARBA" id="ARBA00022723"/>
    </source>
</evidence>
<dbReference type="PANTHER" id="PTHR13763">
    <property type="entry name" value="BREAST CANCER TYPE 1 SUSCEPTIBILITY PROTEIN BRCA1"/>
    <property type="match status" value="1"/>
</dbReference>
<dbReference type="RefSeq" id="XP_024084562.1">
    <property type="nucleotide sequence ID" value="XM_024228794.1"/>
</dbReference>
<dbReference type="SUPFAM" id="SSF57850">
    <property type="entry name" value="RING/U-box"/>
    <property type="match status" value="1"/>
</dbReference>
<keyword evidence="7" id="KW-0234">DNA repair</keyword>
<feature type="compositionally biased region" description="Polar residues" evidence="9">
    <location>
        <begin position="148"/>
        <end position="158"/>
    </location>
</feature>
<dbReference type="SUPFAM" id="SSF52113">
    <property type="entry name" value="BRCT domain"/>
    <property type="match status" value="2"/>
</dbReference>
<dbReference type="InterPro" id="IPR031099">
    <property type="entry name" value="BRCA1-associated"/>
</dbReference>
<keyword evidence="6" id="KW-0862">Zinc</keyword>
<dbReference type="Pfam" id="PF00533">
    <property type="entry name" value="BRCT"/>
    <property type="match status" value="1"/>
</dbReference>
<dbReference type="GO" id="GO:0070531">
    <property type="term" value="C:BRCA1-A complex"/>
    <property type="evidence" value="ECO:0007669"/>
    <property type="project" value="TreeGrafter"/>
</dbReference>
<comment type="subcellular location">
    <subcellularLocation>
        <location evidence="1">Nucleus</location>
    </subcellularLocation>
</comment>
<evidence type="ECO:0000256" key="3">
    <source>
        <dbReference type="ARBA" id="ARBA00022737"/>
    </source>
</evidence>
<feature type="compositionally biased region" description="Polar residues" evidence="9">
    <location>
        <begin position="671"/>
        <end position="682"/>
    </location>
</feature>
<evidence type="ECO:0000313" key="12">
    <source>
        <dbReference type="Proteomes" id="UP000494040"/>
    </source>
</evidence>
<feature type="region of interest" description="Disordered" evidence="9">
    <location>
        <begin position="639"/>
        <end position="683"/>
    </location>
</feature>
<proteinExistence type="predicted"/>
<dbReference type="PROSITE" id="PS50172">
    <property type="entry name" value="BRCT"/>
    <property type="match status" value="2"/>
</dbReference>
<dbReference type="Gene3D" id="3.40.50.10190">
    <property type="entry name" value="BRCT domain"/>
    <property type="match status" value="2"/>
</dbReference>
<feature type="region of interest" description="Disordered" evidence="9">
    <location>
        <begin position="84"/>
        <end position="176"/>
    </location>
</feature>
<evidence type="ECO:0000313" key="11">
    <source>
        <dbReference type="EnsemblMetazoa" id="XP_024084562.1"/>
    </source>
</evidence>
<evidence type="ECO:0000256" key="6">
    <source>
        <dbReference type="ARBA" id="ARBA00022833"/>
    </source>
</evidence>
<organism evidence="11 12">
    <name type="scientific">Cimex lectularius</name>
    <name type="common">Bed bug</name>
    <name type="synonym">Acanthia lectularia</name>
    <dbReference type="NCBI Taxonomy" id="79782"/>
    <lineage>
        <taxon>Eukaryota</taxon>
        <taxon>Metazoa</taxon>
        <taxon>Ecdysozoa</taxon>
        <taxon>Arthropoda</taxon>
        <taxon>Hexapoda</taxon>
        <taxon>Insecta</taxon>
        <taxon>Pterygota</taxon>
        <taxon>Neoptera</taxon>
        <taxon>Paraneoptera</taxon>
        <taxon>Hemiptera</taxon>
        <taxon>Heteroptera</taxon>
        <taxon>Panheteroptera</taxon>
        <taxon>Cimicomorpha</taxon>
        <taxon>Cimicidae</taxon>
        <taxon>Cimex</taxon>
    </lineage>
</organism>
<feature type="domain" description="BRCT" evidence="10">
    <location>
        <begin position="1020"/>
        <end position="1114"/>
    </location>
</feature>
<dbReference type="PANTHER" id="PTHR13763:SF0">
    <property type="entry name" value="BREAST CANCER TYPE 1 SUSCEPTIBILITY PROTEIN"/>
    <property type="match status" value="1"/>
</dbReference>
<evidence type="ECO:0000256" key="1">
    <source>
        <dbReference type="ARBA" id="ARBA00004123"/>
    </source>
</evidence>
<keyword evidence="3" id="KW-0677">Repeat</keyword>
<dbReference type="GeneID" id="106665263"/>
<dbReference type="InterPro" id="IPR017907">
    <property type="entry name" value="Znf_RING_CS"/>
</dbReference>
<feature type="region of interest" description="Disordered" evidence="9">
    <location>
        <begin position="526"/>
        <end position="559"/>
    </location>
</feature>
<dbReference type="GO" id="GO:0000724">
    <property type="term" value="P:double-strand break repair via homologous recombination"/>
    <property type="evidence" value="ECO:0007669"/>
    <property type="project" value="TreeGrafter"/>
</dbReference>
<evidence type="ECO:0000256" key="8">
    <source>
        <dbReference type="ARBA" id="ARBA00023242"/>
    </source>
</evidence>
<feature type="compositionally biased region" description="Acidic residues" evidence="9">
    <location>
        <begin position="654"/>
        <end position="667"/>
    </location>
</feature>
<dbReference type="GO" id="GO:0031436">
    <property type="term" value="C:BRCA1-BARD1 complex"/>
    <property type="evidence" value="ECO:0007669"/>
    <property type="project" value="TreeGrafter"/>
</dbReference>
<feature type="domain" description="BRCT" evidence="10">
    <location>
        <begin position="1127"/>
        <end position="1222"/>
    </location>
</feature>
<dbReference type="InterPro" id="IPR036420">
    <property type="entry name" value="BRCT_dom_sf"/>
</dbReference>